<evidence type="ECO:0000313" key="2">
    <source>
        <dbReference type="Proteomes" id="UP000221961"/>
    </source>
</evidence>
<sequence length="165" mass="19121">MGTIRWTAQNILEGAQMLRLGESPSYFRYYNRTMRLEEPIDGNVVGEKLNIRTGSFEPVSLDDVDAVLRPGTGMDFTQLTEDEFVQETEDARRCYLRGDGPIFDIYRQIDEIFSTAKKEGRRINSDESQKLSSLRRQSFRLWEDESARRATGESPSFRYTWVGKT</sequence>
<dbReference type="EMBL" id="CP023778">
    <property type="protein sequence ID" value="ATL65167.1"/>
    <property type="molecule type" value="Genomic_DNA"/>
</dbReference>
<dbReference type="Proteomes" id="UP000221961">
    <property type="component" value="Chromosome"/>
</dbReference>
<evidence type="ECO:0000313" key="1">
    <source>
        <dbReference type="EMBL" id="ATL65167.1"/>
    </source>
</evidence>
<dbReference type="KEGG" id="ntp:CRH09_01880"/>
<protein>
    <submittedName>
        <fullName evidence="1">Uncharacterized protein</fullName>
    </submittedName>
</protein>
<gene>
    <name evidence="1" type="ORF">CRH09_01880</name>
</gene>
<name>A0A291RCW8_9NOCA</name>
<accession>A0A291RCW8</accession>
<dbReference type="AlphaFoldDB" id="A0A291RCW8"/>
<proteinExistence type="predicted"/>
<organism evidence="1 2">
    <name type="scientific">Nocardia terpenica</name>
    <dbReference type="NCBI Taxonomy" id="455432"/>
    <lineage>
        <taxon>Bacteria</taxon>
        <taxon>Bacillati</taxon>
        <taxon>Actinomycetota</taxon>
        <taxon>Actinomycetes</taxon>
        <taxon>Mycobacteriales</taxon>
        <taxon>Nocardiaceae</taxon>
        <taxon>Nocardia</taxon>
    </lineage>
</organism>
<reference evidence="1 2" key="1">
    <citation type="submission" date="2017-10" db="EMBL/GenBank/DDBJ databases">
        <title>Comparative genomics between pathogenic Norcardia.</title>
        <authorList>
            <person name="Zeng L."/>
        </authorList>
    </citation>
    <scope>NUCLEOTIDE SEQUENCE [LARGE SCALE GENOMIC DNA]</scope>
    <source>
        <strain evidence="1 2">NC_YFY_NT001</strain>
    </source>
</reference>